<dbReference type="EMBL" id="GGEC01017415">
    <property type="protein sequence ID" value="MBW97898.1"/>
    <property type="molecule type" value="Transcribed_RNA"/>
</dbReference>
<evidence type="ECO:0000313" key="1">
    <source>
        <dbReference type="EMBL" id="MBW97898.1"/>
    </source>
</evidence>
<proteinExistence type="predicted"/>
<sequence length="64" mass="7363">MQKSQEQEQDSPSVFQTNVPDYSKGYMICLIPERSITLAIWVPSYRSLRVKILNHKSIMGYKGA</sequence>
<accession>A0A2P2JWQ3</accession>
<organism evidence="1">
    <name type="scientific">Rhizophora mucronata</name>
    <name type="common">Asiatic mangrove</name>
    <dbReference type="NCBI Taxonomy" id="61149"/>
    <lineage>
        <taxon>Eukaryota</taxon>
        <taxon>Viridiplantae</taxon>
        <taxon>Streptophyta</taxon>
        <taxon>Embryophyta</taxon>
        <taxon>Tracheophyta</taxon>
        <taxon>Spermatophyta</taxon>
        <taxon>Magnoliopsida</taxon>
        <taxon>eudicotyledons</taxon>
        <taxon>Gunneridae</taxon>
        <taxon>Pentapetalae</taxon>
        <taxon>rosids</taxon>
        <taxon>fabids</taxon>
        <taxon>Malpighiales</taxon>
        <taxon>Rhizophoraceae</taxon>
        <taxon>Rhizophora</taxon>
    </lineage>
</organism>
<dbReference type="AlphaFoldDB" id="A0A2P2JWQ3"/>
<reference evidence="1" key="1">
    <citation type="submission" date="2018-02" db="EMBL/GenBank/DDBJ databases">
        <title>Rhizophora mucronata_Transcriptome.</title>
        <authorList>
            <person name="Meera S.P."/>
            <person name="Sreeshan A."/>
            <person name="Augustine A."/>
        </authorList>
    </citation>
    <scope>NUCLEOTIDE SEQUENCE</scope>
    <source>
        <tissue evidence="1">Leaf</tissue>
    </source>
</reference>
<name>A0A2P2JWQ3_RHIMU</name>
<protein>
    <submittedName>
        <fullName evidence="1">N-acetylglutamate synthase</fullName>
    </submittedName>
</protein>